<dbReference type="STRING" id="93759.A0A1R3KJI5"/>
<accession>A0A1R3KJI5</accession>
<comment type="caution">
    <text evidence="2">The sequence shown here is derived from an EMBL/GenBank/DDBJ whole genome shotgun (WGS) entry which is preliminary data.</text>
</comment>
<feature type="region of interest" description="Disordered" evidence="1">
    <location>
        <begin position="158"/>
        <end position="187"/>
    </location>
</feature>
<proteinExistence type="predicted"/>
<dbReference type="PANTHER" id="PTHR33144">
    <property type="entry name" value="OS10G0409366 PROTEIN-RELATED"/>
    <property type="match status" value="1"/>
</dbReference>
<gene>
    <name evidence="2" type="ORF">COLO4_07537</name>
</gene>
<dbReference type="PANTHER" id="PTHR33144:SF50">
    <property type="entry name" value="OS03G0714750 PROTEIN"/>
    <property type="match status" value="1"/>
</dbReference>
<dbReference type="Pfam" id="PF03004">
    <property type="entry name" value="Transposase_24"/>
    <property type="match status" value="1"/>
</dbReference>
<evidence type="ECO:0000256" key="1">
    <source>
        <dbReference type="SAM" id="MobiDB-lite"/>
    </source>
</evidence>
<dbReference type="AlphaFoldDB" id="A0A1R3KJI5"/>
<dbReference type="EMBL" id="AWUE01013346">
    <property type="protein sequence ID" value="OMP07219.1"/>
    <property type="molecule type" value="Genomic_DNA"/>
</dbReference>
<reference evidence="3" key="1">
    <citation type="submission" date="2013-09" db="EMBL/GenBank/DDBJ databases">
        <title>Corchorus olitorius genome sequencing.</title>
        <authorList>
            <person name="Alam M."/>
            <person name="Haque M.S."/>
            <person name="Islam M.S."/>
            <person name="Emdad E.M."/>
            <person name="Islam M.M."/>
            <person name="Ahmed B."/>
            <person name="Halim A."/>
            <person name="Hossen Q.M.M."/>
            <person name="Hossain M.Z."/>
            <person name="Ahmed R."/>
            <person name="Khan M.M."/>
            <person name="Islam R."/>
            <person name="Rashid M.M."/>
            <person name="Khan S.A."/>
            <person name="Rahman M.S."/>
            <person name="Alam M."/>
            <person name="Yahiya A.S."/>
            <person name="Khan M.S."/>
            <person name="Azam M.S."/>
            <person name="Haque T."/>
            <person name="Lashkar M.Z.H."/>
            <person name="Akhand A.I."/>
            <person name="Morshed G."/>
            <person name="Roy S."/>
            <person name="Uddin K.S."/>
            <person name="Rabeya T."/>
            <person name="Hossain A.S."/>
            <person name="Chowdhury A."/>
            <person name="Snigdha A.R."/>
            <person name="Mortoza M.S."/>
            <person name="Matin S.A."/>
            <person name="Hoque S.M.E."/>
            <person name="Islam M.K."/>
            <person name="Roy D.K."/>
            <person name="Haider R."/>
            <person name="Moosa M.M."/>
            <person name="Elias S.M."/>
            <person name="Hasan A.M."/>
            <person name="Jahan S."/>
            <person name="Shafiuddin M."/>
            <person name="Mahmood N."/>
            <person name="Shommy N.S."/>
        </authorList>
    </citation>
    <scope>NUCLEOTIDE SEQUENCE [LARGE SCALE GENOMIC DNA]</scope>
    <source>
        <strain evidence="3">cv. O-4</strain>
    </source>
</reference>
<evidence type="ECO:0000313" key="3">
    <source>
        <dbReference type="Proteomes" id="UP000187203"/>
    </source>
</evidence>
<dbReference type="Proteomes" id="UP000187203">
    <property type="component" value="Unassembled WGS sequence"/>
</dbReference>
<evidence type="ECO:0000313" key="2">
    <source>
        <dbReference type="EMBL" id="OMP07219.1"/>
    </source>
</evidence>
<keyword evidence="3" id="KW-1185">Reference proteome</keyword>
<organism evidence="2 3">
    <name type="scientific">Corchorus olitorius</name>
    <dbReference type="NCBI Taxonomy" id="93759"/>
    <lineage>
        <taxon>Eukaryota</taxon>
        <taxon>Viridiplantae</taxon>
        <taxon>Streptophyta</taxon>
        <taxon>Embryophyta</taxon>
        <taxon>Tracheophyta</taxon>
        <taxon>Spermatophyta</taxon>
        <taxon>Magnoliopsida</taxon>
        <taxon>eudicotyledons</taxon>
        <taxon>Gunneridae</taxon>
        <taxon>Pentapetalae</taxon>
        <taxon>rosids</taxon>
        <taxon>malvids</taxon>
        <taxon>Malvales</taxon>
        <taxon>Malvaceae</taxon>
        <taxon>Grewioideae</taxon>
        <taxon>Apeibeae</taxon>
        <taxon>Corchorus</taxon>
    </lineage>
</organism>
<dbReference type="OrthoDB" id="1722947at2759"/>
<protein>
    <submittedName>
        <fullName evidence="2">Transposase, Ptta/En/Spm, plant</fullName>
    </submittedName>
</protein>
<dbReference type="InterPro" id="IPR004252">
    <property type="entry name" value="Probable_transposase_24"/>
</dbReference>
<name>A0A1R3KJI5_9ROSI</name>
<sequence>MAEALVIGFVIGMRNKQSMKHRNHKMMNKNLWILLQSKFEFVPYKDESDEEITAEILEEQLEVAKSWVLKNISGKRRQWKNYLKSTGFDPSKTIDEMVEEITDSRVDKQQYKKIVEYWCSDKAKEISTINQANRLKLDEPHCTGTKLFARIMEEKAAADANSVPNASPHAHRSSNSSIQPEGYTVAE</sequence>